<keyword evidence="3" id="KW-0804">Transcription</keyword>
<dbReference type="CDD" id="cd00067">
    <property type="entry name" value="GAL4"/>
    <property type="match status" value="1"/>
</dbReference>
<dbReference type="GO" id="GO:0008270">
    <property type="term" value="F:zinc ion binding"/>
    <property type="evidence" value="ECO:0007669"/>
    <property type="project" value="InterPro"/>
</dbReference>
<reference evidence="7" key="1">
    <citation type="submission" date="2023-04" db="EMBL/GenBank/DDBJ databases">
        <title>Black Yeasts Isolated from many extreme environments.</title>
        <authorList>
            <person name="Coleine C."/>
            <person name="Stajich J.E."/>
            <person name="Selbmann L."/>
        </authorList>
    </citation>
    <scope>NUCLEOTIDE SEQUENCE</scope>
    <source>
        <strain evidence="7">CCFEE 5312</strain>
    </source>
</reference>
<evidence type="ECO:0000259" key="6">
    <source>
        <dbReference type="PROSITE" id="PS50048"/>
    </source>
</evidence>
<dbReference type="Pfam" id="PF00172">
    <property type="entry name" value="Zn_clus"/>
    <property type="match status" value="1"/>
</dbReference>
<keyword evidence="2" id="KW-0238">DNA-binding</keyword>
<evidence type="ECO:0000313" key="7">
    <source>
        <dbReference type="EMBL" id="KAK3052587.1"/>
    </source>
</evidence>
<dbReference type="PANTHER" id="PTHR31069">
    <property type="entry name" value="OLEATE-ACTIVATED TRANSCRIPTION FACTOR 1-RELATED"/>
    <property type="match status" value="1"/>
</dbReference>
<comment type="caution">
    <text evidence="7">The sequence shown here is derived from an EMBL/GenBank/DDBJ whole genome shotgun (WGS) entry which is preliminary data.</text>
</comment>
<dbReference type="Proteomes" id="UP001271007">
    <property type="component" value="Unassembled WGS sequence"/>
</dbReference>
<evidence type="ECO:0000256" key="2">
    <source>
        <dbReference type="ARBA" id="ARBA00023125"/>
    </source>
</evidence>
<accession>A0AAJ0DF07</accession>
<name>A0AAJ0DF07_9PEZI</name>
<dbReference type="EMBL" id="JAWDJX010000020">
    <property type="protein sequence ID" value="KAK3052587.1"/>
    <property type="molecule type" value="Genomic_DNA"/>
</dbReference>
<dbReference type="InterPro" id="IPR050675">
    <property type="entry name" value="OAF3"/>
</dbReference>
<dbReference type="GO" id="GO:0000981">
    <property type="term" value="F:DNA-binding transcription factor activity, RNA polymerase II-specific"/>
    <property type="evidence" value="ECO:0007669"/>
    <property type="project" value="InterPro"/>
</dbReference>
<proteinExistence type="predicted"/>
<keyword evidence="1" id="KW-0805">Transcription regulation</keyword>
<dbReference type="GO" id="GO:0003677">
    <property type="term" value="F:DNA binding"/>
    <property type="evidence" value="ECO:0007669"/>
    <property type="project" value="UniProtKB-KW"/>
</dbReference>
<evidence type="ECO:0000256" key="1">
    <source>
        <dbReference type="ARBA" id="ARBA00023015"/>
    </source>
</evidence>
<feature type="region of interest" description="Disordered" evidence="5">
    <location>
        <begin position="1"/>
        <end position="59"/>
    </location>
</feature>
<evidence type="ECO:0000256" key="5">
    <source>
        <dbReference type="SAM" id="MobiDB-lite"/>
    </source>
</evidence>
<dbReference type="SUPFAM" id="SSF57701">
    <property type="entry name" value="Zn2/Cys6 DNA-binding domain"/>
    <property type="match status" value="1"/>
</dbReference>
<evidence type="ECO:0000256" key="3">
    <source>
        <dbReference type="ARBA" id="ARBA00023163"/>
    </source>
</evidence>
<dbReference type="PROSITE" id="PS00463">
    <property type="entry name" value="ZN2_CY6_FUNGAL_1"/>
    <property type="match status" value="1"/>
</dbReference>
<dbReference type="InterPro" id="IPR001138">
    <property type="entry name" value="Zn2Cys6_DnaBD"/>
</dbReference>
<dbReference type="PROSITE" id="PS50048">
    <property type="entry name" value="ZN2_CY6_FUNGAL_2"/>
    <property type="match status" value="1"/>
</dbReference>
<dbReference type="AlphaFoldDB" id="A0AAJ0DF07"/>
<gene>
    <name evidence="7" type="ORF">LTR09_006442</name>
</gene>
<evidence type="ECO:0000256" key="4">
    <source>
        <dbReference type="ARBA" id="ARBA00023242"/>
    </source>
</evidence>
<evidence type="ECO:0000313" key="8">
    <source>
        <dbReference type="Proteomes" id="UP001271007"/>
    </source>
</evidence>
<feature type="compositionally biased region" description="Polar residues" evidence="5">
    <location>
        <begin position="22"/>
        <end position="34"/>
    </location>
</feature>
<dbReference type="SMART" id="SM00066">
    <property type="entry name" value="GAL4"/>
    <property type="match status" value="1"/>
</dbReference>
<dbReference type="Gene3D" id="4.10.240.10">
    <property type="entry name" value="Zn(2)-C6 fungal-type DNA-binding domain"/>
    <property type="match status" value="1"/>
</dbReference>
<sequence length="251" mass="27311">MRETPATDLTRSLQIESPGFNIPTSTTDGSGDAQSCSGAGGAKSGSTTKRKQRPRSGVTRTACSRCRRSKVKCDGRHPICSRCLLQNEQCIYDVPEEGMTRMQHMTSELKTKQQKFTGMLHLLENLRSTSDAEAANLLARLRFGEPVESIISTLGPAPMEGPPEGGGGMRYAKMGFRSPSNLGQGMISPELHDSNISMPMTLQKSPHPPQMYQSNPSTNVPYHVHDEMEGQEATDVRAEASRLRGIYGGTP</sequence>
<keyword evidence="8" id="KW-1185">Reference proteome</keyword>
<organism evidence="7 8">
    <name type="scientific">Extremus antarcticus</name>
    <dbReference type="NCBI Taxonomy" id="702011"/>
    <lineage>
        <taxon>Eukaryota</taxon>
        <taxon>Fungi</taxon>
        <taxon>Dikarya</taxon>
        <taxon>Ascomycota</taxon>
        <taxon>Pezizomycotina</taxon>
        <taxon>Dothideomycetes</taxon>
        <taxon>Dothideomycetidae</taxon>
        <taxon>Mycosphaerellales</taxon>
        <taxon>Extremaceae</taxon>
        <taxon>Extremus</taxon>
    </lineage>
</organism>
<feature type="domain" description="Zn(2)-C6 fungal-type" evidence="6">
    <location>
        <begin position="62"/>
        <end position="92"/>
    </location>
</feature>
<dbReference type="PANTHER" id="PTHR31069:SF32">
    <property type="entry name" value="ARGININE METABOLISM REGULATION PROTEIN II"/>
    <property type="match status" value="1"/>
</dbReference>
<dbReference type="InterPro" id="IPR036864">
    <property type="entry name" value="Zn2-C6_fun-type_DNA-bd_sf"/>
</dbReference>
<protein>
    <recommendedName>
        <fullName evidence="6">Zn(2)-C6 fungal-type domain-containing protein</fullName>
    </recommendedName>
</protein>
<keyword evidence="4" id="KW-0539">Nucleus</keyword>